<keyword evidence="1" id="KW-1133">Transmembrane helix</keyword>
<accession>X0ZFQ4</accession>
<protein>
    <recommendedName>
        <fullName evidence="3">ABC-2 type transporter domain-containing protein</fullName>
    </recommendedName>
</protein>
<organism evidence="2">
    <name type="scientific">marine sediment metagenome</name>
    <dbReference type="NCBI Taxonomy" id="412755"/>
    <lineage>
        <taxon>unclassified sequences</taxon>
        <taxon>metagenomes</taxon>
        <taxon>ecological metagenomes</taxon>
    </lineage>
</organism>
<name>X0ZFQ4_9ZZZZ</name>
<gene>
    <name evidence="2" type="ORF">S01H4_08240</name>
</gene>
<dbReference type="AlphaFoldDB" id="X0ZFQ4"/>
<dbReference type="EMBL" id="BART01002800">
    <property type="protein sequence ID" value="GAG68119.1"/>
    <property type="molecule type" value="Genomic_DNA"/>
</dbReference>
<feature type="transmembrane region" description="Helical" evidence="1">
    <location>
        <begin position="20"/>
        <end position="39"/>
    </location>
</feature>
<evidence type="ECO:0008006" key="3">
    <source>
        <dbReference type="Google" id="ProtNLM"/>
    </source>
</evidence>
<evidence type="ECO:0000313" key="2">
    <source>
        <dbReference type="EMBL" id="GAG68119.1"/>
    </source>
</evidence>
<proteinExistence type="predicted"/>
<reference evidence="2" key="1">
    <citation type="journal article" date="2014" name="Front. Microbiol.">
        <title>High frequency of phylogenetically diverse reductive dehalogenase-homologous genes in deep subseafloor sedimentary metagenomes.</title>
        <authorList>
            <person name="Kawai M."/>
            <person name="Futagami T."/>
            <person name="Toyoda A."/>
            <person name="Takaki Y."/>
            <person name="Nishi S."/>
            <person name="Hori S."/>
            <person name="Arai W."/>
            <person name="Tsubouchi T."/>
            <person name="Morono Y."/>
            <person name="Uchiyama I."/>
            <person name="Ito T."/>
            <person name="Fujiyama A."/>
            <person name="Inagaki F."/>
            <person name="Takami H."/>
        </authorList>
    </citation>
    <scope>NUCLEOTIDE SEQUENCE</scope>
    <source>
        <strain evidence="2">Expedition CK06-06</strain>
    </source>
</reference>
<evidence type="ECO:0000256" key="1">
    <source>
        <dbReference type="SAM" id="Phobius"/>
    </source>
</evidence>
<comment type="caution">
    <text evidence="2">The sequence shown here is derived from an EMBL/GenBank/DDBJ whole genome shotgun (WGS) entry which is preliminary data.</text>
</comment>
<feature type="non-terminal residue" evidence="2">
    <location>
        <position position="40"/>
    </location>
</feature>
<keyword evidence="1" id="KW-0472">Membrane</keyword>
<sequence>MKLLNIALKEVKITFRDRMALLILLAMPFILMTIMGMALG</sequence>
<keyword evidence="1" id="KW-0812">Transmembrane</keyword>